<evidence type="ECO:0000256" key="3">
    <source>
        <dbReference type="ARBA" id="ARBA00023163"/>
    </source>
</evidence>
<dbReference type="GO" id="GO:0003700">
    <property type="term" value="F:DNA-binding transcription factor activity"/>
    <property type="evidence" value="ECO:0007669"/>
    <property type="project" value="TreeGrafter"/>
</dbReference>
<dbReference type="STRING" id="446470.Snas_4778"/>
<feature type="domain" description="HTH tetR-type" evidence="5">
    <location>
        <begin position="11"/>
        <end position="71"/>
    </location>
</feature>
<dbReference type="eggNOG" id="COG1309">
    <property type="taxonomic scope" value="Bacteria"/>
</dbReference>
<evidence type="ECO:0000313" key="6">
    <source>
        <dbReference type="EMBL" id="ADD44419.1"/>
    </source>
</evidence>
<dbReference type="SUPFAM" id="SSF48498">
    <property type="entry name" value="Tetracyclin repressor-like, C-terminal domain"/>
    <property type="match status" value="1"/>
</dbReference>
<keyword evidence="2 4" id="KW-0238">DNA-binding</keyword>
<keyword evidence="7" id="KW-1185">Reference proteome</keyword>
<evidence type="ECO:0000259" key="5">
    <source>
        <dbReference type="PROSITE" id="PS50977"/>
    </source>
</evidence>
<dbReference type="InterPro" id="IPR001647">
    <property type="entry name" value="HTH_TetR"/>
</dbReference>
<dbReference type="AlphaFoldDB" id="D3Q7S7"/>
<evidence type="ECO:0000256" key="1">
    <source>
        <dbReference type="ARBA" id="ARBA00023015"/>
    </source>
</evidence>
<evidence type="ECO:0000313" key="7">
    <source>
        <dbReference type="Proteomes" id="UP000000844"/>
    </source>
</evidence>
<feature type="DNA-binding region" description="H-T-H motif" evidence="4">
    <location>
        <begin position="34"/>
        <end position="53"/>
    </location>
</feature>
<proteinExistence type="predicted"/>
<name>D3Q7S7_STANL</name>
<keyword evidence="1" id="KW-0805">Transcription regulation</keyword>
<dbReference type="KEGG" id="sna:Snas_4778"/>
<dbReference type="SUPFAM" id="SSF46689">
    <property type="entry name" value="Homeodomain-like"/>
    <property type="match status" value="1"/>
</dbReference>
<keyword evidence="3" id="KW-0804">Transcription</keyword>
<dbReference type="Pfam" id="PF00440">
    <property type="entry name" value="TetR_N"/>
    <property type="match status" value="1"/>
</dbReference>
<dbReference type="PANTHER" id="PTHR30055">
    <property type="entry name" value="HTH-TYPE TRANSCRIPTIONAL REGULATOR RUTR"/>
    <property type="match status" value="1"/>
</dbReference>
<sequence>MPVAFSDGERDHITAELKAAGRRLFTTVGLRKTALADLVVSAGIVKSTFYSFFDSKEALYLELLLDQFGNTRRLTVEEGLNAGTDTLDALRRYLRGAVTVLDTDPLYRRLVTHPEEMAMVQRKLGPDAFEQAGDSGLSDLMAFVTDRQTRGELPKGDPTIVVGALRAVLLLPLHAHEFGEDYPKVLNMTIDALTAGLVHDPR</sequence>
<gene>
    <name evidence="6" type="ordered locus">Snas_4778</name>
</gene>
<dbReference type="Gene3D" id="1.10.357.10">
    <property type="entry name" value="Tetracycline Repressor, domain 2"/>
    <property type="match status" value="1"/>
</dbReference>
<dbReference type="InterPro" id="IPR036271">
    <property type="entry name" value="Tet_transcr_reg_TetR-rel_C_sf"/>
</dbReference>
<dbReference type="GO" id="GO:0000976">
    <property type="term" value="F:transcription cis-regulatory region binding"/>
    <property type="evidence" value="ECO:0007669"/>
    <property type="project" value="TreeGrafter"/>
</dbReference>
<evidence type="ECO:0000256" key="4">
    <source>
        <dbReference type="PROSITE-ProRule" id="PRU00335"/>
    </source>
</evidence>
<dbReference type="HOGENOM" id="CLU_069356_42_1_11"/>
<reference evidence="6 7" key="1">
    <citation type="journal article" date="2009" name="Stand. Genomic Sci.">
        <title>Complete genome sequence of Stackebrandtia nassauensis type strain (LLR-40K-21).</title>
        <authorList>
            <person name="Munk C."/>
            <person name="Lapidus A."/>
            <person name="Copeland A."/>
            <person name="Jando M."/>
            <person name="Mayilraj S."/>
            <person name="Glavina Del Rio T."/>
            <person name="Nolan M."/>
            <person name="Chen F."/>
            <person name="Lucas S."/>
            <person name="Tice H."/>
            <person name="Cheng J.F."/>
            <person name="Han C."/>
            <person name="Detter J.C."/>
            <person name="Bruce D."/>
            <person name="Goodwin L."/>
            <person name="Chain P."/>
            <person name="Pitluck S."/>
            <person name="Goker M."/>
            <person name="Ovchinikova G."/>
            <person name="Pati A."/>
            <person name="Ivanova N."/>
            <person name="Mavromatis K."/>
            <person name="Chen A."/>
            <person name="Palaniappan K."/>
            <person name="Land M."/>
            <person name="Hauser L."/>
            <person name="Chang Y.J."/>
            <person name="Jeffries C.D."/>
            <person name="Bristow J."/>
            <person name="Eisen J.A."/>
            <person name="Markowitz V."/>
            <person name="Hugenholtz P."/>
            <person name="Kyrpides N.C."/>
            <person name="Klenk H.P."/>
        </authorList>
    </citation>
    <scope>NUCLEOTIDE SEQUENCE [LARGE SCALE GENOMIC DNA]</scope>
    <source>
        <strain evidence="7">DSM 44728 / CIP 108903 / NRRL B-16338 / NBRC 102104 / LLR-40K-21</strain>
    </source>
</reference>
<dbReference type="PANTHER" id="PTHR30055:SF234">
    <property type="entry name" value="HTH-TYPE TRANSCRIPTIONAL REGULATOR BETI"/>
    <property type="match status" value="1"/>
</dbReference>
<accession>D3Q7S7</accession>
<dbReference type="InterPro" id="IPR009057">
    <property type="entry name" value="Homeodomain-like_sf"/>
</dbReference>
<dbReference type="InterPro" id="IPR050109">
    <property type="entry name" value="HTH-type_TetR-like_transc_reg"/>
</dbReference>
<evidence type="ECO:0000256" key="2">
    <source>
        <dbReference type="ARBA" id="ARBA00023125"/>
    </source>
</evidence>
<dbReference type="EMBL" id="CP001778">
    <property type="protein sequence ID" value="ADD44419.1"/>
    <property type="molecule type" value="Genomic_DNA"/>
</dbReference>
<organism evidence="6 7">
    <name type="scientific">Stackebrandtia nassauensis (strain DSM 44728 / CIP 108903 / NRRL B-16338 / NBRC 102104 / LLR-40K-21)</name>
    <dbReference type="NCBI Taxonomy" id="446470"/>
    <lineage>
        <taxon>Bacteria</taxon>
        <taxon>Bacillati</taxon>
        <taxon>Actinomycetota</taxon>
        <taxon>Actinomycetes</taxon>
        <taxon>Glycomycetales</taxon>
        <taxon>Glycomycetaceae</taxon>
        <taxon>Stackebrandtia</taxon>
    </lineage>
</organism>
<dbReference type="OrthoDB" id="5112469at2"/>
<protein>
    <submittedName>
        <fullName evidence="6">Transcriptional regulator, TetR family</fullName>
    </submittedName>
</protein>
<dbReference type="PROSITE" id="PS50977">
    <property type="entry name" value="HTH_TETR_2"/>
    <property type="match status" value="1"/>
</dbReference>
<dbReference type="Proteomes" id="UP000000844">
    <property type="component" value="Chromosome"/>
</dbReference>
<dbReference type="RefSeq" id="WP_013019990.1">
    <property type="nucleotide sequence ID" value="NC_013947.1"/>
</dbReference>
<dbReference type="Gene3D" id="1.10.10.60">
    <property type="entry name" value="Homeodomain-like"/>
    <property type="match status" value="1"/>
</dbReference>